<dbReference type="Proteomes" id="UP000805193">
    <property type="component" value="Unassembled WGS sequence"/>
</dbReference>
<proteinExistence type="predicted"/>
<accession>A0AC60PQL1</accession>
<protein>
    <submittedName>
        <fullName evidence="1">Uncharacterized protein</fullName>
    </submittedName>
</protein>
<dbReference type="EMBL" id="JABSTQ010010183">
    <property type="protein sequence ID" value="KAG0422786.1"/>
    <property type="molecule type" value="Genomic_DNA"/>
</dbReference>
<evidence type="ECO:0000313" key="1">
    <source>
        <dbReference type="EMBL" id="KAG0422786.1"/>
    </source>
</evidence>
<organism evidence="1 2">
    <name type="scientific">Ixodes persulcatus</name>
    <name type="common">Taiga tick</name>
    <dbReference type="NCBI Taxonomy" id="34615"/>
    <lineage>
        <taxon>Eukaryota</taxon>
        <taxon>Metazoa</taxon>
        <taxon>Ecdysozoa</taxon>
        <taxon>Arthropoda</taxon>
        <taxon>Chelicerata</taxon>
        <taxon>Arachnida</taxon>
        <taxon>Acari</taxon>
        <taxon>Parasitiformes</taxon>
        <taxon>Ixodida</taxon>
        <taxon>Ixodoidea</taxon>
        <taxon>Ixodidae</taxon>
        <taxon>Ixodinae</taxon>
        <taxon>Ixodes</taxon>
    </lineage>
</organism>
<gene>
    <name evidence="1" type="ORF">HPB47_001422</name>
</gene>
<evidence type="ECO:0000313" key="2">
    <source>
        <dbReference type="Proteomes" id="UP000805193"/>
    </source>
</evidence>
<keyword evidence="2" id="KW-1185">Reference proteome</keyword>
<sequence length="741" mass="82071">MGIWCLSCRFDYVNNCDLEHCSGKELQGRKNDYYTFTCVGLGHGALRGVNHPSRAGYCSYTTYRTFMFHPADHTHQHSRATAARKIRVLSQDSSAATKGASEDPAQVQLHHHHQMDVKPSVQDNAPAVMEMMAQVLRQNQELLERLTLSQMSRPAPSDVAMRVAPDASVAVSKFTGLEGDIVANECITEFIQVAELARWNDDEKITVAKLKLSGPARDWQQSTVFFFIFDGQGLKYLPGELVFVHRDAFELPEETFRRQYRLAKNVVRWLCDELREEPELRTLRGSWTVMTVEHALRFYATGSFQGMVASDEHIARDQATVSIVVRAVSLAIAQCLGVRRGWIDFPQTTGERDDVERGFQRLGRIPGVIGCVDGTMIAIVAPSQNDPTVTKAAYWCRKQCYALNVMVVCDTDCRVMSIDPRYSGSVHDSFAWRYSWLRRNFEQGRLIDDGRFLLGDSGYALEPWLITPVPGFHATSTACGRFNKAHSSMRSVVERCIGLLKSRFLCLQRHRTLYYHPTTATVIISACAVLHNICLSSREPEPEPDSDLDEPGLESGPSSDSSESSSEGSVADDERLAPAHPRVSLSDRGRALRQRLVVRPTQATVAVPPTRDTTSAKESVATTEVPPIRDTVGDREPLIVLATVALPHTRDAIGDSKPLIVLTSTDALATREALPPAPAPSTPARFSSVSIPTIRLLPLRPEEVERTLSSLDSAGLSSVARAAYQRGHILLFLEPSSATVI</sequence>
<reference evidence="1 2" key="1">
    <citation type="journal article" date="2020" name="Cell">
        <title>Large-Scale Comparative Analyses of Tick Genomes Elucidate Their Genetic Diversity and Vector Capacities.</title>
        <authorList>
            <consortium name="Tick Genome and Microbiome Consortium (TIGMIC)"/>
            <person name="Jia N."/>
            <person name="Wang J."/>
            <person name="Shi W."/>
            <person name="Du L."/>
            <person name="Sun Y."/>
            <person name="Zhan W."/>
            <person name="Jiang J.F."/>
            <person name="Wang Q."/>
            <person name="Zhang B."/>
            <person name="Ji P."/>
            <person name="Bell-Sakyi L."/>
            <person name="Cui X.M."/>
            <person name="Yuan T.T."/>
            <person name="Jiang B.G."/>
            <person name="Yang W.F."/>
            <person name="Lam T.T."/>
            <person name="Chang Q.C."/>
            <person name="Ding S.J."/>
            <person name="Wang X.J."/>
            <person name="Zhu J.G."/>
            <person name="Ruan X.D."/>
            <person name="Zhao L."/>
            <person name="Wei J.T."/>
            <person name="Ye R.Z."/>
            <person name="Que T.C."/>
            <person name="Du C.H."/>
            <person name="Zhou Y.H."/>
            <person name="Cheng J.X."/>
            <person name="Dai P.F."/>
            <person name="Guo W.B."/>
            <person name="Han X.H."/>
            <person name="Huang E.J."/>
            <person name="Li L.F."/>
            <person name="Wei W."/>
            <person name="Gao Y.C."/>
            <person name="Liu J.Z."/>
            <person name="Shao H.Z."/>
            <person name="Wang X."/>
            <person name="Wang C.C."/>
            <person name="Yang T.C."/>
            <person name="Huo Q.B."/>
            <person name="Li W."/>
            <person name="Chen H.Y."/>
            <person name="Chen S.E."/>
            <person name="Zhou L.G."/>
            <person name="Ni X.B."/>
            <person name="Tian J.H."/>
            <person name="Sheng Y."/>
            <person name="Liu T."/>
            <person name="Pan Y.S."/>
            <person name="Xia L.Y."/>
            <person name="Li J."/>
            <person name="Zhao F."/>
            <person name="Cao W.C."/>
        </authorList>
    </citation>
    <scope>NUCLEOTIDE SEQUENCE [LARGE SCALE GENOMIC DNA]</scope>
    <source>
        <strain evidence="1">Iper-2018</strain>
    </source>
</reference>
<comment type="caution">
    <text evidence="1">The sequence shown here is derived from an EMBL/GenBank/DDBJ whole genome shotgun (WGS) entry which is preliminary data.</text>
</comment>
<name>A0AC60PQL1_IXOPE</name>